<dbReference type="Pfam" id="PF04167">
    <property type="entry name" value="DUF402"/>
    <property type="match status" value="1"/>
</dbReference>
<dbReference type="Proteomes" id="UP000004367">
    <property type="component" value="Unassembled WGS sequence"/>
</dbReference>
<reference evidence="3 4" key="1">
    <citation type="submission" date="2012-02" db="EMBL/GenBank/DDBJ databases">
        <title>Whole genome shotgun sequence of Mobilicoccus pelagius NBRC 104925.</title>
        <authorList>
            <person name="Yoshida Y."/>
            <person name="Hosoyama A."/>
            <person name="Tsuchikane K."/>
            <person name="Katsumata H."/>
            <person name="Yamazaki S."/>
            <person name="Fujita N."/>
        </authorList>
    </citation>
    <scope>NUCLEOTIDE SEQUENCE [LARGE SCALE GENOMIC DNA]</scope>
    <source>
        <strain evidence="3 4">NBRC 104925</strain>
    </source>
</reference>
<dbReference type="Gene3D" id="2.40.380.10">
    <property type="entry name" value="FomD-like"/>
    <property type="match status" value="1"/>
</dbReference>
<dbReference type="InterPro" id="IPR035930">
    <property type="entry name" value="FomD-like_sf"/>
</dbReference>
<evidence type="ECO:0000256" key="1">
    <source>
        <dbReference type="SAM" id="MobiDB-lite"/>
    </source>
</evidence>
<evidence type="ECO:0000313" key="3">
    <source>
        <dbReference type="EMBL" id="GAB48308.1"/>
    </source>
</evidence>
<feature type="region of interest" description="Disordered" evidence="1">
    <location>
        <begin position="198"/>
        <end position="278"/>
    </location>
</feature>
<feature type="compositionally biased region" description="Low complexity" evidence="1">
    <location>
        <begin position="248"/>
        <end position="273"/>
    </location>
</feature>
<feature type="domain" description="DUF402" evidence="2">
    <location>
        <begin position="58"/>
        <end position="166"/>
    </location>
</feature>
<evidence type="ECO:0000259" key="2">
    <source>
        <dbReference type="Pfam" id="PF04167"/>
    </source>
</evidence>
<dbReference type="eggNOG" id="COG3557">
    <property type="taxonomic scope" value="Bacteria"/>
</dbReference>
<dbReference type="RefSeq" id="WP_009482206.1">
    <property type="nucleotide sequence ID" value="NZ_BAFE01000051.1"/>
</dbReference>
<accession>H5URF0</accession>
<name>H5URF0_9MICO</name>
<dbReference type="STRING" id="1089455.MOPEL_071_00230"/>
<evidence type="ECO:0000313" key="4">
    <source>
        <dbReference type="Proteomes" id="UP000004367"/>
    </source>
</evidence>
<organism evidence="3 4">
    <name type="scientific">Mobilicoccus pelagius NBRC 104925</name>
    <dbReference type="NCBI Taxonomy" id="1089455"/>
    <lineage>
        <taxon>Bacteria</taxon>
        <taxon>Bacillati</taxon>
        <taxon>Actinomycetota</taxon>
        <taxon>Actinomycetes</taxon>
        <taxon>Micrococcales</taxon>
        <taxon>Dermatophilaceae</taxon>
        <taxon>Mobilicoccus</taxon>
    </lineage>
</organism>
<dbReference type="OrthoDB" id="3531052at2"/>
<keyword evidence="4" id="KW-1185">Reference proteome</keyword>
<dbReference type="SUPFAM" id="SSF159234">
    <property type="entry name" value="FomD-like"/>
    <property type="match status" value="1"/>
</dbReference>
<sequence length="525" mass="56827">MDAGGLSPAELPFGARVHAVFTKYDGSPHWEYDLVVVGVDEYGVWVGGAPGGSIARPGLEFTSDAHWVTLYPHDGMWVATFNDSAGTFSSRIYVDVTTQATWWHRPDGVLSVSAVDLDLDVIRRFSGELFVDDEDEFDEHRREMSYPADVVEGARAATAWLVDRMGERAEPFEDVAESWLTLCRERVASDERGRAVLTSSAHVEDEPVDAGPSWVSSSQADEAPGTPARVGDPFVAEPSATLTDEETAAPADAPVVDGPVSEGSVAEPAAVSSPSPPAEEDLLAVWSDEAGDAPLVEVDEDDEPAVEVERDGGESWSGHGRSGGDRGVVVADVSHDLEDIDTTPVDPSEVTGVLLTTETGRESPLYFDGRPIEPEELDLSPELVDHLRDWSDRWTRDFDPVRGWQPRAVIADYEALGRWLGRRVKDEVGGLAVTVQLAHLGRSSLFPIAAAEDRPAEVVELDADAPGELPVRGDVVTRVGTVGCFTSEVNARLLDWRALGGADEAEADELRRFMSDELGPDYEVR</sequence>
<dbReference type="EMBL" id="BAFE01000051">
    <property type="protein sequence ID" value="GAB48308.1"/>
    <property type="molecule type" value="Genomic_DNA"/>
</dbReference>
<proteinExistence type="predicted"/>
<protein>
    <recommendedName>
        <fullName evidence="2">DUF402 domain-containing protein</fullName>
    </recommendedName>
</protein>
<dbReference type="InterPro" id="IPR007295">
    <property type="entry name" value="DUF402"/>
</dbReference>
<gene>
    <name evidence="3" type="ORF">MOPEL_071_00230</name>
</gene>
<comment type="caution">
    <text evidence="3">The sequence shown here is derived from an EMBL/GenBank/DDBJ whole genome shotgun (WGS) entry which is preliminary data.</text>
</comment>
<dbReference type="AlphaFoldDB" id="H5URF0"/>